<name>A0A090RB04_9GAMM</name>
<dbReference type="GO" id="GO:0004048">
    <property type="term" value="F:anthranilate phosphoribosyltransferase activity"/>
    <property type="evidence" value="ECO:0007669"/>
    <property type="project" value="UniProtKB-EC"/>
</dbReference>
<organism evidence="3 4">
    <name type="scientific">Photobacterium aphoticum</name>
    <dbReference type="NCBI Taxonomy" id="754436"/>
    <lineage>
        <taxon>Bacteria</taxon>
        <taxon>Pseudomonadati</taxon>
        <taxon>Pseudomonadota</taxon>
        <taxon>Gammaproteobacteria</taxon>
        <taxon>Vibrionales</taxon>
        <taxon>Vibrionaceae</taxon>
        <taxon>Photobacterium</taxon>
    </lineage>
</organism>
<comment type="caution">
    <text evidence="3">The sequence shown here is derived from an EMBL/GenBank/DDBJ whole genome shotgun (WGS) entry which is preliminary data.</text>
</comment>
<dbReference type="InterPro" id="IPR035902">
    <property type="entry name" value="Nuc_phospho_transferase"/>
</dbReference>
<dbReference type="Gene3D" id="3.40.1030.10">
    <property type="entry name" value="Nucleoside phosphorylase/phosphoribosyltransferase catalytic domain"/>
    <property type="match status" value="1"/>
</dbReference>
<evidence type="ECO:0000256" key="2">
    <source>
        <dbReference type="ARBA" id="ARBA00022679"/>
    </source>
</evidence>
<evidence type="ECO:0000313" key="3">
    <source>
        <dbReference type="EMBL" id="GAL04767.1"/>
    </source>
</evidence>
<dbReference type="EC" id="2.4.2.18" evidence="3"/>
<dbReference type="SUPFAM" id="SSF52418">
    <property type="entry name" value="Nucleoside phosphorylase/phosphoribosyltransferase catalytic domain"/>
    <property type="match status" value="1"/>
</dbReference>
<gene>
    <name evidence="3" type="ORF">JCM19237_4133</name>
</gene>
<reference evidence="3 4" key="1">
    <citation type="journal article" date="2014" name="Genome Announc.">
        <title>Draft Genome Sequences of Two Vibrionaceae Species, Vibrio ponticus C121 and Photobacterium aphoticum C119, Isolated as Coral Reef Microbiota.</title>
        <authorList>
            <person name="Al-saari N."/>
            <person name="Meirelles P.M."/>
            <person name="Mino S."/>
            <person name="Suda W."/>
            <person name="Oshima K."/>
            <person name="Hattori M."/>
            <person name="Ohkuma M."/>
            <person name="Thompson F.L."/>
            <person name="Gomez-Gil B."/>
            <person name="Sawabe T."/>
            <person name="Sawabe T."/>
        </authorList>
    </citation>
    <scope>NUCLEOTIDE SEQUENCE [LARGE SCALE GENOMIC DNA]</scope>
    <source>
        <strain evidence="3 4">JCM 19237</strain>
    </source>
</reference>
<dbReference type="STRING" id="754436.JCM19237_4133"/>
<dbReference type="eggNOG" id="COG0547">
    <property type="taxonomic scope" value="Bacteria"/>
</dbReference>
<proteinExistence type="predicted"/>
<evidence type="ECO:0000313" key="4">
    <source>
        <dbReference type="Proteomes" id="UP000029227"/>
    </source>
</evidence>
<dbReference type="Proteomes" id="UP000029227">
    <property type="component" value="Unassembled WGS sequence"/>
</dbReference>
<keyword evidence="1 3" id="KW-0328">Glycosyltransferase</keyword>
<keyword evidence="2 3" id="KW-0808">Transferase</keyword>
<evidence type="ECO:0000256" key="1">
    <source>
        <dbReference type="ARBA" id="ARBA00022676"/>
    </source>
</evidence>
<accession>A0A090RB04</accession>
<dbReference type="AlphaFoldDB" id="A0A090RB04"/>
<sequence length="48" mass="5053">MGAVAVNVALLLRLFGHEDLKANTQQALAVMQSGKAYALVDQLAARGQ</sequence>
<protein>
    <submittedName>
        <fullName evidence="3">Anthranilate phosphoribosyltransferase</fullName>
        <ecNumber evidence="3">2.4.2.18</ecNumber>
    </submittedName>
</protein>
<dbReference type="EMBL" id="BBMN01000005">
    <property type="protein sequence ID" value="GAL04767.1"/>
    <property type="molecule type" value="Genomic_DNA"/>
</dbReference>